<protein>
    <submittedName>
        <fullName evidence="3">Uncharacterized protein</fullName>
    </submittedName>
</protein>
<dbReference type="RefSeq" id="WP_343886821.1">
    <property type="nucleotide sequence ID" value="NZ_BAAAKI010000024.1"/>
</dbReference>
<keyword evidence="2" id="KW-0732">Signal</keyword>
<sequence length="70" mass="7030">MTKNTNRSNALRRTVAGLAAATTIAFGGIGTLSAADAQAAGVKASSTYVVQSSSSTDTTETAANPRRGRV</sequence>
<comment type="caution">
    <text evidence="3">The sequence shown here is derived from an EMBL/GenBank/DDBJ whole genome shotgun (WGS) entry which is preliminary data.</text>
</comment>
<dbReference type="EMBL" id="JBHSUA010000025">
    <property type="protein sequence ID" value="MFC6397997.1"/>
    <property type="molecule type" value="Genomic_DNA"/>
</dbReference>
<evidence type="ECO:0000313" key="3">
    <source>
        <dbReference type="EMBL" id="MFC6397997.1"/>
    </source>
</evidence>
<feature type="region of interest" description="Disordered" evidence="1">
    <location>
        <begin position="47"/>
        <end position="70"/>
    </location>
</feature>
<evidence type="ECO:0000256" key="1">
    <source>
        <dbReference type="SAM" id="MobiDB-lite"/>
    </source>
</evidence>
<evidence type="ECO:0000256" key="2">
    <source>
        <dbReference type="SAM" id="SignalP"/>
    </source>
</evidence>
<organism evidence="3 4">
    <name type="scientific">Luteococcus sanguinis</name>
    <dbReference type="NCBI Taxonomy" id="174038"/>
    <lineage>
        <taxon>Bacteria</taxon>
        <taxon>Bacillati</taxon>
        <taxon>Actinomycetota</taxon>
        <taxon>Actinomycetes</taxon>
        <taxon>Propionibacteriales</taxon>
        <taxon>Propionibacteriaceae</taxon>
        <taxon>Luteococcus</taxon>
    </lineage>
</organism>
<feature type="chain" id="PRO_5046753717" evidence="2">
    <location>
        <begin position="35"/>
        <end position="70"/>
    </location>
</feature>
<gene>
    <name evidence="3" type="ORF">ACFP57_13530</name>
</gene>
<feature type="compositionally biased region" description="Low complexity" evidence="1">
    <location>
        <begin position="47"/>
        <end position="61"/>
    </location>
</feature>
<proteinExistence type="predicted"/>
<name>A0ABW1X734_9ACTN</name>
<keyword evidence="4" id="KW-1185">Reference proteome</keyword>
<feature type="signal peptide" evidence="2">
    <location>
        <begin position="1"/>
        <end position="34"/>
    </location>
</feature>
<accession>A0ABW1X734</accession>
<dbReference type="Proteomes" id="UP001596266">
    <property type="component" value="Unassembled WGS sequence"/>
</dbReference>
<evidence type="ECO:0000313" key="4">
    <source>
        <dbReference type="Proteomes" id="UP001596266"/>
    </source>
</evidence>
<reference evidence="4" key="1">
    <citation type="journal article" date="2019" name="Int. J. Syst. Evol. Microbiol.">
        <title>The Global Catalogue of Microorganisms (GCM) 10K type strain sequencing project: providing services to taxonomists for standard genome sequencing and annotation.</title>
        <authorList>
            <consortium name="The Broad Institute Genomics Platform"/>
            <consortium name="The Broad Institute Genome Sequencing Center for Infectious Disease"/>
            <person name="Wu L."/>
            <person name="Ma J."/>
        </authorList>
    </citation>
    <scope>NUCLEOTIDE SEQUENCE [LARGE SCALE GENOMIC DNA]</scope>
    <source>
        <strain evidence="4">CGMCC 1.15277</strain>
    </source>
</reference>